<keyword evidence="6" id="KW-1000">Mitochondrion outer membrane</keyword>
<organism evidence="11 12">
    <name type="scientific">Raphidocelis subcapitata</name>
    <dbReference type="NCBI Taxonomy" id="307507"/>
    <lineage>
        <taxon>Eukaryota</taxon>
        <taxon>Viridiplantae</taxon>
        <taxon>Chlorophyta</taxon>
        <taxon>core chlorophytes</taxon>
        <taxon>Chlorophyceae</taxon>
        <taxon>CS clade</taxon>
        <taxon>Sphaeropleales</taxon>
        <taxon>Selenastraceae</taxon>
        <taxon>Raphidocelis</taxon>
    </lineage>
</organism>
<evidence type="ECO:0000256" key="8">
    <source>
        <dbReference type="ARBA" id="ARBA00022989"/>
    </source>
</evidence>
<evidence type="ECO:0000313" key="11">
    <source>
        <dbReference type="EMBL" id="GBF93997.1"/>
    </source>
</evidence>
<dbReference type="GO" id="GO:0015031">
    <property type="term" value="P:protein transport"/>
    <property type="evidence" value="ECO:0007669"/>
    <property type="project" value="UniProtKB-KW"/>
</dbReference>
<keyword evidence="7" id="KW-0653">Protein transport</keyword>
<keyword evidence="8" id="KW-1133">Transmembrane helix</keyword>
<dbReference type="SUPFAM" id="SSF48452">
    <property type="entry name" value="TPR-like"/>
    <property type="match status" value="1"/>
</dbReference>
<evidence type="ECO:0000256" key="2">
    <source>
        <dbReference type="ARBA" id="ARBA00004572"/>
    </source>
</evidence>
<dbReference type="AlphaFoldDB" id="A0A2V0PA04"/>
<evidence type="ECO:0000256" key="7">
    <source>
        <dbReference type="ARBA" id="ARBA00022927"/>
    </source>
</evidence>
<evidence type="ECO:0000256" key="3">
    <source>
        <dbReference type="ARBA" id="ARBA00005792"/>
    </source>
</evidence>
<gene>
    <name evidence="11" type="ORF">Rsub_06246</name>
</gene>
<accession>A0A2V0PA04</accession>
<dbReference type="GO" id="GO:0045040">
    <property type="term" value="P:protein insertion into mitochondrial outer membrane"/>
    <property type="evidence" value="ECO:0007669"/>
    <property type="project" value="InterPro"/>
</dbReference>
<comment type="caution">
    <text evidence="11">The sequence shown here is derived from an EMBL/GenBank/DDBJ whole genome shotgun (WGS) entry which is preliminary data.</text>
</comment>
<dbReference type="Pfam" id="PF06552">
    <property type="entry name" value="TOM20_plant"/>
    <property type="match status" value="1"/>
</dbReference>
<evidence type="ECO:0000256" key="4">
    <source>
        <dbReference type="ARBA" id="ARBA00022448"/>
    </source>
</evidence>
<keyword evidence="12" id="KW-1185">Reference proteome</keyword>
<protein>
    <submittedName>
        <fullName evidence="11">Uncharacterized protein</fullName>
    </submittedName>
</protein>
<dbReference type="EMBL" id="BDRX01000046">
    <property type="protein sequence ID" value="GBF93997.1"/>
    <property type="molecule type" value="Genomic_DNA"/>
</dbReference>
<dbReference type="PANTHER" id="PTHR32409:SF3">
    <property type="entry name" value="MITOCHONDRIAL IMPORT RECEPTOR SUBUNIT TOM20-1-RELATED"/>
    <property type="match status" value="1"/>
</dbReference>
<dbReference type="PANTHER" id="PTHR32409">
    <property type="entry name" value="MITOCHONDRIAL IMPORT RECEPTOR SUBUNIT TOM20-1-RELATED"/>
    <property type="match status" value="1"/>
</dbReference>
<keyword evidence="4" id="KW-0813">Transport</keyword>
<proteinExistence type="inferred from homology"/>
<dbReference type="STRING" id="307507.A0A2V0PA04"/>
<dbReference type="InterPro" id="IPR010547">
    <property type="entry name" value="TOM20_imprt_rcpt"/>
</dbReference>
<evidence type="ECO:0000256" key="1">
    <source>
        <dbReference type="ARBA" id="ARBA00003450"/>
    </source>
</evidence>
<dbReference type="FunCoup" id="A0A2V0PA04">
    <property type="interactions" value="687"/>
</dbReference>
<dbReference type="InParanoid" id="A0A2V0PA04"/>
<name>A0A2V0PA04_9CHLO</name>
<comment type="subcellular location">
    <subcellularLocation>
        <location evidence="2">Mitochondrion outer membrane</location>
        <topology evidence="2">Single-pass membrane protein</topology>
    </subcellularLocation>
</comment>
<reference evidence="11 12" key="1">
    <citation type="journal article" date="2018" name="Sci. Rep.">
        <title>Raphidocelis subcapitata (=Pseudokirchneriella subcapitata) provides an insight into genome evolution and environmental adaptations in the Sphaeropleales.</title>
        <authorList>
            <person name="Suzuki S."/>
            <person name="Yamaguchi H."/>
            <person name="Nakajima N."/>
            <person name="Kawachi M."/>
        </authorList>
    </citation>
    <scope>NUCLEOTIDE SEQUENCE [LARGE SCALE GENOMIC DNA]</scope>
    <source>
        <strain evidence="11 12">NIES-35</strain>
    </source>
</reference>
<evidence type="ECO:0000313" key="12">
    <source>
        <dbReference type="Proteomes" id="UP000247498"/>
    </source>
</evidence>
<evidence type="ECO:0000256" key="5">
    <source>
        <dbReference type="ARBA" id="ARBA00022692"/>
    </source>
</evidence>
<evidence type="ECO:0000256" key="6">
    <source>
        <dbReference type="ARBA" id="ARBA00022787"/>
    </source>
</evidence>
<comment type="similarity">
    <text evidence="3">Belongs to the Tom20 family.</text>
</comment>
<dbReference type="InterPro" id="IPR011990">
    <property type="entry name" value="TPR-like_helical_dom_sf"/>
</dbReference>
<dbReference type="Proteomes" id="UP000247498">
    <property type="component" value="Unassembled WGS sequence"/>
</dbReference>
<dbReference type="Gene3D" id="1.25.40.10">
    <property type="entry name" value="Tetratricopeptide repeat domain"/>
    <property type="match status" value="1"/>
</dbReference>
<dbReference type="OrthoDB" id="1056333at2759"/>
<sequence length="196" mass="21035">MALEGDREAYFCAAIAQAQREHAADSSSTSALLRWGNALLELAHYRRGDEALQTIHEAIARLQDALELDPTLTEAHFTIGNALLSLGFLQQTRGGAAQQFDRASLVFAGCVDKDPENDSFLRALEMSRRAVEYWEEIKQHQEQATQLGARAGGGGDPLGLPDFVWDALGWGLLAAAIGGIVLLARSGGAAPPHARS</sequence>
<evidence type="ECO:0000256" key="9">
    <source>
        <dbReference type="ARBA" id="ARBA00023128"/>
    </source>
</evidence>
<evidence type="ECO:0000256" key="10">
    <source>
        <dbReference type="ARBA" id="ARBA00023136"/>
    </source>
</evidence>
<keyword evidence="9" id="KW-0496">Mitochondrion</keyword>
<keyword evidence="5" id="KW-0812">Transmembrane</keyword>
<keyword evidence="10" id="KW-0472">Membrane</keyword>
<dbReference type="GO" id="GO:0005742">
    <property type="term" value="C:mitochondrial outer membrane translocase complex"/>
    <property type="evidence" value="ECO:0007669"/>
    <property type="project" value="InterPro"/>
</dbReference>
<comment type="function">
    <text evidence="1">Central component of the receptor complex responsible for the recognition and translocation of cytosolically synthesized mitochondrial preproteins. Together with TOM22 functions as the transit peptide receptor at the surface of the mitochondrion outer membrane and facilitates the movement of preproteins into the translocation pore.</text>
</comment>